<evidence type="ECO:0000256" key="1">
    <source>
        <dbReference type="SAM" id="Phobius"/>
    </source>
</evidence>
<dbReference type="Pfam" id="PF10990">
    <property type="entry name" value="DUF2809"/>
    <property type="match status" value="1"/>
</dbReference>
<dbReference type="InterPro" id="IPR021257">
    <property type="entry name" value="DUF2809"/>
</dbReference>
<keyword evidence="1" id="KW-1133">Transmembrane helix</keyword>
<keyword evidence="3" id="KW-1185">Reference proteome</keyword>
<dbReference type="STRING" id="746697.Aeqsu_2034"/>
<evidence type="ECO:0000313" key="3">
    <source>
        <dbReference type="Proteomes" id="UP000006049"/>
    </source>
</evidence>
<protein>
    <recommendedName>
        <fullName evidence="4">DUF2809 domain-containing protein</fullName>
    </recommendedName>
</protein>
<dbReference type="AlphaFoldDB" id="I3YWY1"/>
<sequence length="125" mass="14781">MLYFNRNYFSTFVIVLLIEFAIAYFHFSYFIRGFLGDVLVIVLLYCFLKIFIRKNVFKIAISVLTFAFFVEILQYFKLAEIQKVQSKVLLTIIGSVFDVWDLVAYFIGFLLILLIENLITKECKK</sequence>
<keyword evidence="1" id="KW-0472">Membrane</keyword>
<gene>
    <name evidence="2" type="ordered locus">Aeqsu_2034</name>
</gene>
<keyword evidence="1" id="KW-0812">Transmembrane</keyword>
<feature type="transmembrane region" description="Helical" evidence="1">
    <location>
        <begin position="7"/>
        <end position="27"/>
    </location>
</feature>
<reference evidence="2 3" key="1">
    <citation type="submission" date="2012-06" db="EMBL/GenBank/DDBJ databases">
        <title>The complete genome of Aequorivita sublithincola DSM 14238.</title>
        <authorList>
            <consortium name="US DOE Joint Genome Institute (JGI-PGF)"/>
            <person name="Lucas S."/>
            <person name="Copeland A."/>
            <person name="Lapidus A."/>
            <person name="Goodwin L."/>
            <person name="Pitluck S."/>
            <person name="Peters L."/>
            <person name="Munk A.C.C."/>
            <person name="Kyrpides N."/>
            <person name="Mavromatis K."/>
            <person name="Pagani I."/>
            <person name="Ivanova N."/>
            <person name="Ovchinnikova G."/>
            <person name="Zeytun A."/>
            <person name="Detter J.C."/>
            <person name="Han C."/>
            <person name="Land M."/>
            <person name="Hauser L."/>
            <person name="Markowitz V."/>
            <person name="Cheng J.-F."/>
            <person name="Hugenholtz P."/>
            <person name="Woyke T."/>
            <person name="Wu D."/>
            <person name="Tindall B."/>
            <person name="Faehnrich R."/>
            <person name="Brambilla E."/>
            <person name="Klenk H.-P."/>
            <person name="Eisen J.A."/>
        </authorList>
    </citation>
    <scope>NUCLEOTIDE SEQUENCE [LARGE SCALE GENOMIC DNA]</scope>
    <source>
        <strain evidence="3">DSM 14238 / LMG 21431 / ACAM 643 / 9-3</strain>
    </source>
</reference>
<dbReference type="HOGENOM" id="CLU_133181_1_0_10"/>
<feature type="transmembrane region" description="Helical" evidence="1">
    <location>
        <begin position="59"/>
        <end position="76"/>
    </location>
</feature>
<name>I3YWY1_AEQSU</name>
<proteinExistence type="predicted"/>
<accession>I3YWY1</accession>
<dbReference type="PATRIC" id="fig|746697.3.peg.2067"/>
<feature type="transmembrane region" description="Helical" evidence="1">
    <location>
        <begin position="33"/>
        <end position="52"/>
    </location>
</feature>
<dbReference type="Proteomes" id="UP000006049">
    <property type="component" value="Chromosome"/>
</dbReference>
<evidence type="ECO:0000313" key="2">
    <source>
        <dbReference type="EMBL" id="AFL81499.1"/>
    </source>
</evidence>
<dbReference type="eggNOG" id="ENOG503314C">
    <property type="taxonomic scope" value="Bacteria"/>
</dbReference>
<dbReference type="RefSeq" id="WP_014782752.1">
    <property type="nucleotide sequence ID" value="NC_018013.1"/>
</dbReference>
<dbReference type="KEGG" id="asl:Aeqsu_2034"/>
<evidence type="ECO:0008006" key="4">
    <source>
        <dbReference type="Google" id="ProtNLM"/>
    </source>
</evidence>
<feature type="transmembrane region" description="Helical" evidence="1">
    <location>
        <begin position="88"/>
        <end position="115"/>
    </location>
</feature>
<organism evidence="2 3">
    <name type="scientific">Aequorivita sublithincola (strain DSM 14238 / LMG 21431 / ACAM 643 / 9-3)</name>
    <dbReference type="NCBI Taxonomy" id="746697"/>
    <lineage>
        <taxon>Bacteria</taxon>
        <taxon>Pseudomonadati</taxon>
        <taxon>Bacteroidota</taxon>
        <taxon>Flavobacteriia</taxon>
        <taxon>Flavobacteriales</taxon>
        <taxon>Flavobacteriaceae</taxon>
        <taxon>Aequorivita</taxon>
    </lineage>
</organism>
<dbReference type="EMBL" id="CP003280">
    <property type="protein sequence ID" value="AFL81499.1"/>
    <property type="molecule type" value="Genomic_DNA"/>
</dbReference>